<evidence type="ECO:0000256" key="3">
    <source>
        <dbReference type="ARBA" id="ARBA00022605"/>
    </source>
</evidence>
<dbReference type="PANTHER" id="PTHR11986">
    <property type="entry name" value="AMINOTRANSFERASE CLASS III"/>
    <property type="match status" value="1"/>
</dbReference>
<keyword evidence="2" id="KW-0032">Aminotransferase</keyword>
<accession>A0A933W9F7</accession>
<keyword evidence="4" id="KW-0808">Transferase</keyword>
<dbReference type="GO" id="GO:0006526">
    <property type="term" value="P:L-arginine biosynthetic process"/>
    <property type="evidence" value="ECO:0007669"/>
    <property type="project" value="UniProtKB-ARBA"/>
</dbReference>
<protein>
    <submittedName>
        <fullName evidence="8">Acetylornithine/succinylornithine family transaminase</fullName>
    </submittedName>
</protein>
<dbReference type="CDD" id="cd00610">
    <property type="entry name" value="OAT_like"/>
    <property type="match status" value="1"/>
</dbReference>
<dbReference type="Gene3D" id="3.40.640.10">
    <property type="entry name" value="Type I PLP-dependent aspartate aminotransferase-like (Major domain)"/>
    <property type="match status" value="1"/>
</dbReference>
<evidence type="ECO:0000256" key="6">
    <source>
        <dbReference type="ARBA" id="ARBA00029440"/>
    </source>
</evidence>
<gene>
    <name evidence="8" type="ORF">HZA61_13900</name>
</gene>
<comment type="caution">
    <text evidence="8">The sequence shown here is derived from an EMBL/GenBank/DDBJ whole genome shotgun (WGS) entry which is preliminary data.</text>
</comment>
<dbReference type="InterPro" id="IPR015422">
    <property type="entry name" value="PyrdxlP-dep_Trfase_small"/>
</dbReference>
<dbReference type="AlphaFoldDB" id="A0A933W9F7"/>
<dbReference type="SUPFAM" id="SSF53383">
    <property type="entry name" value="PLP-dependent transferases"/>
    <property type="match status" value="1"/>
</dbReference>
<evidence type="ECO:0000313" key="8">
    <source>
        <dbReference type="EMBL" id="MBI5170577.1"/>
    </source>
</evidence>
<dbReference type="InterPro" id="IPR015421">
    <property type="entry name" value="PyrdxlP-dep_Trfase_major"/>
</dbReference>
<dbReference type="PROSITE" id="PS00600">
    <property type="entry name" value="AA_TRANSFER_CLASS_3"/>
    <property type="match status" value="1"/>
</dbReference>
<keyword evidence="3" id="KW-0028">Amino-acid biosynthesis</keyword>
<dbReference type="InterPro" id="IPR015424">
    <property type="entry name" value="PyrdxlP-dep_Trfase"/>
</dbReference>
<keyword evidence="5 7" id="KW-0663">Pyridoxal phosphate</keyword>
<reference evidence="8" key="1">
    <citation type="submission" date="2020-07" db="EMBL/GenBank/DDBJ databases">
        <title>Huge and variable diversity of episymbiotic CPR bacteria and DPANN archaea in groundwater ecosystems.</title>
        <authorList>
            <person name="He C.Y."/>
            <person name="Keren R."/>
            <person name="Whittaker M."/>
            <person name="Farag I.F."/>
            <person name="Doudna J."/>
            <person name="Cate J.H.D."/>
            <person name="Banfield J.F."/>
        </authorList>
    </citation>
    <scope>NUCLEOTIDE SEQUENCE</scope>
    <source>
        <strain evidence="8">NC_groundwater_1813_Pr3_B-0.1um_71_17</strain>
    </source>
</reference>
<dbReference type="Gene3D" id="3.90.1150.10">
    <property type="entry name" value="Aspartate Aminotransferase, domain 1"/>
    <property type="match status" value="1"/>
</dbReference>
<dbReference type="NCBIfam" id="NF002325">
    <property type="entry name" value="PRK01278.1"/>
    <property type="match status" value="1"/>
</dbReference>
<comment type="similarity">
    <text evidence="7">Belongs to the class-III pyridoxal-phosphate-dependent aminotransferase family.</text>
</comment>
<dbReference type="PANTHER" id="PTHR11986:SF79">
    <property type="entry name" value="ACETYLORNITHINE AMINOTRANSFERASE, MITOCHONDRIAL"/>
    <property type="match status" value="1"/>
</dbReference>
<dbReference type="EMBL" id="JACRIW010000099">
    <property type="protein sequence ID" value="MBI5170577.1"/>
    <property type="molecule type" value="Genomic_DNA"/>
</dbReference>
<dbReference type="Proteomes" id="UP000696931">
    <property type="component" value="Unassembled WGS sequence"/>
</dbReference>
<dbReference type="InterPro" id="IPR005814">
    <property type="entry name" value="Aminotrans_3"/>
</dbReference>
<evidence type="ECO:0000256" key="1">
    <source>
        <dbReference type="ARBA" id="ARBA00001933"/>
    </source>
</evidence>
<dbReference type="InterPro" id="IPR049704">
    <property type="entry name" value="Aminotrans_3_PPA_site"/>
</dbReference>
<evidence type="ECO:0000256" key="2">
    <source>
        <dbReference type="ARBA" id="ARBA00022576"/>
    </source>
</evidence>
<evidence type="ECO:0000313" key="9">
    <source>
        <dbReference type="Proteomes" id="UP000696931"/>
    </source>
</evidence>
<dbReference type="InterPro" id="IPR050103">
    <property type="entry name" value="Class-III_PLP-dep_AT"/>
</dbReference>
<dbReference type="GO" id="GO:0042802">
    <property type="term" value="F:identical protein binding"/>
    <property type="evidence" value="ECO:0007669"/>
    <property type="project" value="TreeGrafter"/>
</dbReference>
<name>A0A933W9F7_UNCEI</name>
<dbReference type="NCBIfam" id="TIGR00707">
    <property type="entry name" value="argD"/>
    <property type="match status" value="1"/>
</dbReference>
<dbReference type="Pfam" id="PF00202">
    <property type="entry name" value="Aminotran_3"/>
    <property type="match status" value="1"/>
</dbReference>
<comment type="cofactor">
    <cofactor evidence="1">
        <name>pyridoxal 5'-phosphate</name>
        <dbReference type="ChEBI" id="CHEBI:597326"/>
    </cofactor>
</comment>
<proteinExistence type="inferred from homology"/>
<organism evidence="8 9">
    <name type="scientific">Eiseniibacteriota bacterium</name>
    <dbReference type="NCBI Taxonomy" id="2212470"/>
    <lineage>
        <taxon>Bacteria</taxon>
        <taxon>Candidatus Eiseniibacteriota</taxon>
    </lineage>
</organism>
<evidence type="ECO:0000256" key="5">
    <source>
        <dbReference type="ARBA" id="ARBA00022898"/>
    </source>
</evidence>
<evidence type="ECO:0000256" key="4">
    <source>
        <dbReference type="ARBA" id="ARBA00022679"/>
    </source>
</evidence>
<dbReference type="GO" id="GO:0030170">
    <property type="term" value="F:pyridoxal phosphate binding"/>
    <property type="evidence" value="ECO:0007669"/>
    <property type="project" value="InterPro"/>
</dbReference>
<comment type="pathway">
    <text evidence="6">Amino-acid biosynthesis.</text>
</comment>
<dbReference type="FunFam" id="3.40.640.10:FF:000004">
    <property type="entry name" value="Acetylornithine aminotransferase"/>
    <property type="match status" value="1"/>
</dbReference>
<dbReference type="InterPro" id="IPR004636">
    <property type="entry name" value="AcOrn/SuccOrn_fam"/>
</dbReference>
<dbReference type="PIRSF" id="PIRSF000521">
    <property type="entry name" value="Transaminase_4ab_Lys_Orn"/>
    <property type="match status" value="1"/>
</dbReference>
<dbReference type="GO" id="GO:0008483">
    <property type="term" value="F:transaminase activity"/>
    <property type="evidence" value="ECO:0007669"/>
    <property type="project" value="UniProtKB-KW"/>
</dbReference>
<evidence type="ECO:0000256" key="7">
    <source>
        <dbReference type="RuleBase" id="RU003560"/>
    </source>
</evidence>
<sequence>MADALVTDTSAPVMPAGFATEEPSLFAPLYPLPRLQLVNGKGARVTDVNGREYLDFVSGIAVNAHGHAPAGLAETIAAQAAKLVHTSNLYTNENGVELARELTRASGYDRVFFCNSGTEGMDAAIKFARARAGALGMKGRDIVAFTGGFHGRTGFALSATHTPAYRAPFEPLIPGVRFAPYNDLGALTDAITQDVCAIVVEPVQGESGAVSATREFLQALRARATALGAALIFDEVQTGMGRTGTLLAQEQFGVKADLTVLSKALGAGMPIGAVLMSAEVAQCLSPGMHGCTFGGSPLATAAARWSLAQVTAPGFLARVNEAAAVLAAGAEAIAAKHPKSVREARGMGLLRALDLSADADFQPADLLAEAREQGLLLVRGGERAVRLLPPLNVTNEDISEALARLDAALTVLETRANDKGEGL</sequence>